<dbReference type="PATRIC" id="fig|1637975.4.peg.997"/>
<proteinExistence type="predicted"/>
<dbReference type="Proteomes" id="UP000050996">
    <property type="component" value="Unassembled WGS sequence"/>
</dbReference>
<dbReference type="EMBL" id="LJIX01000006">
    <property type="protein sequence ID" value="KQL18270.1"/>
    <property type="molecule type" value="Genomic_DNA"/>
</dbReference>
<reference evidence="1 2" key="1">
    <citation type="submission" date="2015-09" db="EMBL/GenBank/DDBJ databases">
        <title>Genome sequencing project for genomic taxonomy and phylogenomics of Bacillus-like bacteria.</title>
        <authorList>
            <person name="Liu B."/>
            <person name="Wang J."/>
            <person name="Zhu Y."/>
            <person name="Liu G."/>
            <person name="Chen Q."/>
            <person name="Chen Z."/>
            <person name="Lan J."/>
            <person name="Che J."/>
            <person name="Ge C."/>
            <person name="Shi H."/>
            <person name="Pan Z."/>
            <person name="Liu X."/>
        </authorList>
    </citation>
    <scope>NUCLEOTIDE SEQUENCE [LARGE SCALE GENOMIC DNA]</scope>
    <source>
        <strain evidence="1 2">FJAT-18043</strain>
    </source>
</reference>
<protein>
    <submittedName>
        <fullName evidence="1">Uncharacterized protein</fullName>
    </submittedName>
</protein>
<accession>A0A0Q3QKS7</accession>
<dbReference type="AlphaFoldDB" id="A0A0Q3QKS7"/>
<evidence type="ECO:0000313" key="1">
    <source>
        <dbReference type="EMBL" id="KQL18270.1"/>
    </source>
</evidence>
<dbReference type="STRING" id="1637975.AN957_06490"/>
<evidence type="ECO:0000313" key="2">
    <source>
        <dbReference type="Proteomes" id="UP000050996"/>
    </source>
</evidence>
<comment type="caution">
    <text evidence="1">The sequence shown here is derived from an EMBL/GenBank/DDBJ whole genome shotgun (WGS) entry which is preliminary data.</text>
</comment>
<dbReference type="InterPro" id="IPR046074">
    <property type="entry name" value="DUF6092"/>
</dbReference>
<sequence length="110" mass="12570">MYRRLFLLNTTENTKTAQLLQEDLLDYVAYTLTSAKGLYREPHSYGPMRMIDSMEKALHLLKEAGIQDEALEEGLAAVRNARWKAMTESEEFGKAMDESILNLVDITVNK</sequence>
<gene>
    <name evidence="1" type="ORF">AN957_06490</name>
</gene>
<keyword evidence="2" id="KW-1185">Reference proteome</keyword>
<dbReference type="Pfam" id="PF19585">
    <property type="entry name" value="DUF6092"/>
    <property type="match status" value="1"/>
</dbReference>
<name>A0A0Q3QKS7_9BACI</name>
<organism evidence="1 2">
    <name type="scientific">Cytobacillus solani</name>
    <dbReference type="NCBI Taxonomy" id="1637975"/>
    <lineage>
        <taxon>Bacteria</taxon>
        <taxon>Bacillati</taxon>
        <taxon>Bacillota</taxon>
        <taxon>Bacilli</taxon>
        <taxon>Bacillales</taxon>
        <taxon>Bacillaceae</taxon>
        <taxon>Cytobacillus</taxon>
    </lineage>
</organism>